<evidence type="ECO:0000256" key="7">
    <source>
        <dbReference type="ARBA" id="ARBA00022692"/>
    </source>
</evidence>
<evidence type="ECO:0000256" key="14">
    <source>
        <dbReference type="SAM" id="Phobius"/>
    </source>
</evidence>
<dbReference type="Pfam" id="PF08345">
    <property type="entry name" value="YscJ_FliF_C"/>
    <property type="match status" value="1"/>
</dbReference>
<feature type="region of interest" description="Disordered" evidence="13">
    <location>
        <begin position="1"/>
        <end position="27"/>
    </location>
</feature>
<feature type="compositionally biased region" description="Polar residues" evidence="13">
    <location>
        <begin position="1"/>
        <end position="21"/>
    </location>
</feature>
<dbReference type="GO" id="GO:0005886">
    <property type="term" value="C:plasma membrane"/>
    <property type="evidence" value="ECO:0007669"/>
    <property type="project" value="UniProtKB-SubCell"/>
</dbReference>
<dbReference type="InterPro" id="IPR000067">
    <property type="entry name" value="FlgMring_FliF"/>
</dbReference>
<keyword evidence="8 14" id="KW-1133">Transmembrane helix</keyword>
<evidence type="ECO:0000256" key="1">
    <source>
        <dbReference type="ARBA" id="ARBA00003820"/>
    </source>
</evidence>
<keyword evidence="17" id="KW-0966">Cell projection</keyword>
<evidence type="ECO:0000256" key="8">
    <source>
        <dbReference type="ARBA" id="ARBA00022989"/>
    </source>
</evidence>
<evidence type="ECO:0000256" key="11">
    <source>
        <dbReference type="ARBA" id="ARBA00025936"/>
    </source>
</evidence>
<keyword evidence="10 12" id="KW-0975">Bacterial flagellum</keyword>
<feature type="transmembrane region" description="Helical" evidence="14">
    <location>
        <begin position="42"/>
        <end position="63"/>
    </location>
</feature>
<accession>A0A1G7RET2</accession>
<evidence type="ECO:0000256" key="3">
    <source>
        <dbReference type="ARBA" id="ARBA00004651"/>
    </source>
</evidence>
<keyword evidence="17" id="KW-0969">Cilium</keyword>
<evidence type="ECO:0000259" key="16">
    <source>
        <dbReference type="Pfam" id="PF08345"/>
    </source>
</evidence>
<evidence type="ECO:0000256" key="9">
    <source>
        <dbReference type="ARBA" id="ARBA00023136"/>
    </source>
</evidence>
<dbReference type="OrthoDB" id="8554211at2"/>
<dbReference type="InterPro" id="IPR043427">
    <property type="entry name" value="YscJ/FliF"/>
</dbReference>
<keyword evidence="17" id="KW-0282">Flagellum</keyword>
<dbReference type="PRINTS" id="PR01009">
    <property type="entry name" value="FLGMRINGFLIF"/>
</dbReference>
<dbReference type="InterPro" id="IPR013556">
    <property type="entry name" value="Flag_M-ring_C"/>
</dbReference>
<dbReference type="RefSeq" id="WP_092524813.1">
    <property type="nucleotide sequence ID" value="NZ_FNCI01000004.1"/>
</dbReference>
<keyword evidence="18" id="KW-1185">Reference proteome</keyword>
<dbReference type="PIRSF" id="PIRSF004862">
    <property type="entry name" value="FliF"/>
    <property type="match status" value="1"/>
</dbReference>
<name>A0A1G7RET2_9GAMM</name>
<gene>
    <name evidence="17" type="ORF">SAMN05216571_104197</name>
</gene>
<evidence type="ECO:0000256" key="12">
    <source>
        <dbReference type="PIRNR" id="PIRNR004862"/>
    </source>
</evidence>
<keyword evidence="7 14" id="KW-0812">Transmembrane</keyword>
<dbReference type="EMBL" id="FNCI01000004">
    <property type="protein sequence ID" value="SDG08659.1"/>
    <property type="molecule type" value="Genomic_DNA"/>
</dbReference>
<reference evidence="17 18" key="1">
    <citation type="submission" date="2016-10" db="EMBL/GenBank/DDBJ databases">
        <authorList>
            <person name="de Groot N.N."/>
        </authorList>
    </citation>
    <scope>NUCLEOTIDE SEQUENCE [LARGE SCALE GENOMIC DNA]</scope>
    <source>
        <strain evidence="17 18">BH539</strain>
    </source>
</reference>
<feature type="region of interest" description="Disordered" evidence="13">
    <location>
        <begin position="290"/>
        <end position="377"/>
    </location>
</feature>
<evidence type="ECO:0000256" key="6">
    <source>
        <dbReference type="ARBA" id="ARBA00022475"/>
    </source>
</evidence>
<proteinExistence type="inferred from homology"/>
<feature type="domain" description="Flagellar M-ring N-terminal" evidence="15">
    <location>
        <begin position="64"/>
        <end position="239"/>
    </location>
</feature>
<dbReference type="Proteomes" id="UP000198641">
    <property type="component" value="Unassembled WGS sequence"/>
</dbReference>
<sequence length="596" mass="64204">MSNGATATDSARQGNTSSASAQRGAAQPAFDRIKDQLKRNPMLPLLIALAAVIAIVIALLMWAQSPDYRVLYSNLSEADGGRIINELDSRQVPYQFAAGGSALLVPSDKVNMLRLQLAEQGLPQGGNVGLEIMDDQAFGISQFAEQVNFQRGLEGELASSMEALGPVSKARIHLAMAQPSVFVREEKPAKASVVLTLQPGRVLGEGQINAITHMVSSSVPDLALENVTVVDQNGRLLSQPDGANSGLNGTQLDYVSEVETSYQRRIENILKPILGDRNIHAQVTAQVDFSRREETAERYGPNQDPNQAAVRSAQVSGTYSGGNDLAQGVPGALTNTPPGAAASPVDQANADAGAGGNAGANDNGENDGGDPPSRLSQDNVINYEVDRNVTHIQYQRGDIQRLTAAVVVNYREEMNDEGQLEMVPLDDTEIAQIERLVRQAIGFSEGRGDAIEIVNSPFTGRNDDAVQLAWWQQSDIQQLAFKLGRYLLVGLAILLLYLLILRPLIKRYTEQPSLPGAGQMSSAGQTINTSVGQDGDQGNFDGAEGGDEGPAETYTAPRRPRKSATYEQNLQDLREMAQEDPRMVAMIARSWMNKDE</sequence>
<dbReference type="PANTHER" id="PTHR30046">
    <property type="entry name" value="FLAGELLAR M-RING PROTEIN"/>
    <property type="match status" value="1"/>
</dbReference>
<dbReference type="Gene3D" id="3.30.300.30">
    <property type="match status" value="1"/>
</dbReference>
<evidence type="ECO:0000313" key="17">
    <source>
        <dbReference type="EMBL" id="SDG08659.1"/>
    </source>
</evidence>
<dbReference type="InterPro" id="IPR006182">
    <property type="entry name" value="FliF_N_dom"/>
</dbReference>
<evidence type="ECO:0000313" key="18">
    <source>
        <dbReference type="Proteomes" id="UP000198641"/>
    </source>
</evidence>
<dbReference type="NCBIfam" id="TIGR00206">
    <property type="entry name" value="fliF"/>
    <property type="match status" value="1"/>
</dbReference>
<evidence type="ECO:0000256" key="13">
    <source>
        <dbReference type="SAM" id="MobiDB-lite"/>
    </source>
</evidence>
<feature type="domain" description="Flagellar M-ring C-terminal" evidence="16">
    <location>
        <begin position="270"/>
        <end position="458"/>
    </location>
</feature>
<comment type="similarity">
    <text evidence="4 12">Belongs to the FliF family.</text>
</comment>
<organism evidence="17 18">
    <name type="scientific">Onishia taeanensis</name>
    <dbReference type="NCBI Taxonomy" id="284577"/>
    <lineage>
        <taxon>Bacteria</taxon>
        <taxon>Pseudomonadati</taxon>
        <taxon>Pseudomonadota</taxon>
        <taxon>Gammaproteobacteria</taxon>
        <taxon>Oceanospirillales</taxon>
        <taxon>Halomonadaceae</taxon>
        <taxon>Onishia</taxon>
    </lineage>
</organism>
<evidence type="ECO:0000256" key="10">
    <source>
        <dbReference type="ARBA" id="ARBA00023143"/>
    </source>
</evidence>
<evidence type="ECO:0000259" key="15">
    <source>
        <dbReference type="Pfam" id="PF01514"/>
    </source>
</evidence>
<comment type="subunit">
    <text evidence="11">The basal body constitutes a major portion of the flagellar organelle and consists of four rings (L,P,S, and M) mounted on a central rod. The M ring is integral to the inner membrane of the cell and may be connected to the flagellar rod via the S ring. The S (supramembrane ring) lies just distal to the M ring. The L and P rings lie in the outer membrane and the periplasmic space, respectively.</text>
</comment>
<evidence type="ECO:0000256" key="2">
    <source>
        <dbReference type="ARBA" id="ARBA00004117"/>
    </source>
</evidence>
<dbReference type="GO" id="GO:0003774">
    <property type="term" value="F:cytoskeletal motor activity"/>
    <property type="evidence" value="ECO:0007669"/>
    <property type="project" value="InterPro"/>
</dbReference>
<comment type="subcellular location">
    <subcellularLocation>
        <location evidence="2 12">Bacterial flagellum basal body</location>
    </subcellularLocation>
    <subcellularLocation>
        <location evidence="3">Cell membrane</location>
        <topology evidence="3">Multi-pass membrane protein</topology>
    </subcellularLocation>
</comment>
<dbReference type="PANTHER" id="PTHR30046:SF0">
    <property type="entry name" value="FLAGELLAR M-RING PROTEIN"/>
    <property type="match status" value="1"/>
</dbReference>
<comment type="function">
    <text evidence="1 12">The M ring may be actively involved in energy transduction.</text>
</comment>
<evidence type="ECO:0000256" key="4">
    <source>
        <dbReference type="ARBA" id="ARBA00007971"/>
    </source>
</evidence>
<dbReference type="Pfam" id="PF01514">
    <property type="entry name" value="YscJ_FliF"/>
    <property type="match status" value="1"/>
</dbReference>
<feature type="transmembrane region" description="Helical" evidence="14">
    <location>
        <begin position="483"/>
        <end position="501"/>
    </location>
</feature>
<dbReference type="InterPro" id="IPR045851">
    <property type="entry name" value="AMP-bd_C_sf"/>
</dbReference>
<feature type="region of interest" description="Disordered" evidence="13">
    <location>
        <begin position="515"/>
        <end position="568"/>
    </location>
</feature>
<keyword evidence="6" id="KW-1003">Cell membrane</keyword>
<dbReference type="GO" id="GO:0009431">
    <property type="term" value="C:bacterial-type flagellum basal body, MS ring"/>
    <property type="evidence" value="ECO:0007669"/>
    <property type="project" value="InterPro"/>
</dbReference>
<dbReference type="AlphaFoldDB" id="A0A1G7RET2"/>
<evidence type="ECO:0000256" key="5">
    <source>
        <dbReference type="ARBA" id="ARBA00017949"/>
    </source>
</evidence>
<dbReference type="GO" id="GO:0071973">
    <property type="term" value="P:bacterial-type flagellum-dependent cell motility"/>
    <property type="evidence" value="ECO:0007669"/>
    <property type="project" value="InterPro"/>
</dbReference>
<keyword evidence="9 14" id="KW-0472">Membrane</keyword>
<protein>
    <recommendedName>
        <fullName evidence="5 12">Flagellar M-ring protein</fullName>
    </recommendedName>
</protein>
<feature type="compositionally biased region" description="Polar residues" evidence="13">
    <location>
        <begin position="519"/>
        <end position="532"/>
    </location>
</feature>
<dbReference type="STRING" id="284577.SAMN05216571_104197"/>